<dbReference type="Gene3D" id="3.40.50.300">
    <property type="entry name" value="P-loop containing nucleotide triphosphate hydrolases"/>
    <property type="match status" value="1"/>
</dbReference>
<keyword evidence="1" id="KW-0227">DNA damage</keyword>
<dbReference type="InParanoid" id="A0A6P8Y9Z8"/>
<gene>
    <name evidence="6" type="primary">LOC117642399</name>
</gene>
<evidence type="ECO:0000256" key="1">
    <source>
        <dbReference type="RuleBase" id="RU363044"/>
    </source>
</evidence>
<sequence>MGVSGGYKHPSGLSFIKIEGRMYHRIFSLQAPGQRFSYGNSQQYINHCRLYLDDGAERLALTENRKLNPAIITGVKEYLQEVNPFIPQFRLLGQEQSLNARLEFELTNRSTHGPALGDRNRGMEVHAILNTDEAAAGGPRMLTVWKRADRAPSYVDLFSPLLEPLQYPLLFPHGTLGWHINKLDNMGQKLSQYRYTRCLILSQPRFFELGRLSQSWMVEMFARFEEERLRYVTRCQKGQGGNQGGTRVAPLSELEQQLNPRQVANDIAADETIAGEGGVTAGKIYLPASFTGSPRYMRTQYHNSMGLVARKGKPTFFLTFTACGQWDELKQSLRHGNLCDPATCCRIFHIKLQDLLRDIRSGALFGPVAYVVYVIETQMRGLPHAHIAIKVEDGGPIQSADIDRVIRADVPGPEEAGGRLRELVLRHMIHGPCGTNYRTDFPCWDSQKSQCSKFFPKSETETTHIDEKGFVHYRRNYNNKVPMKVRNREILVHDGWVVPYNPYLLLRYQAHINLEISSSRKVIKYLFKYLAKGSSLQNVRVLPLHEQQDEPEEYATRRMIGASDACWRFLDFDLTVCEPTVEMLPVHLEGEQSVMFRPGNEAEAVNASTSKLLLYMQRPADPVFDDLTYQSFYENFIVHTKRPAASKVQVYDHGDGKHFITRRQIKEKVTRLFWVTPNKGELYYLRVLLATMPCRGFDDLKFRGGPHCRTFQEAAKELGLVDNEREHRDCLDEASQFMTGPALRSFFVLLCNVGAPGALLWDQFRDKICEDFIERHPDDYEKAYKLGLIQIDRCLRRNGFKLTDHGLPDVQDDTTELGRELLNYSAENQQRFVDEWLPQLDPEQRALFEYIKLLSEQQASTPNNPRSIFLSAPGGYGKTAVLKVITSYLRARGKVVLCVASSGIAALNMDGGTTAHNMFRLPLDLKDGTATWNLTNGSQRAELIRASSLIMFDEAPMMHKHILELLDRSLKDLMGNDHPFGGKILLCSGDFRQTPPVVESARTPNDVIDASIKSSCLWGRMKIFSLKTPQRTRNDPDYSKFLLDIGNGTAPEVPFTTANDKREDLVALPGIGSVTDSKALIDMIYPEHILSQPDECAKRAILAPLNVNVSEINNIVLDMLIGPIHEMLSYDSTEKETDDPLEADVDLLNQASAKGVPPHKLRLKVGAVCLITRNLNVDQGLVNGTKVIVQSISPNLVRVRKATSSESFGIPRITFKFPMLPGSPLTVVRRQFPLQLAYGMSVHKSQGQTIDLVGVDLRTECFTHGQLYVALSRVRSRENIKLLVPPARVLHGTVHTKNVVYRDLLN</sequence>
<dbReference type="SUPFAM" id="SSF52540">
    <property type="entry name" value="P-loop containing nucleoside triphosphate hydrolases"/>
    <property type="match status" value="2"/>
</dbReference>
<keyword evidence="1" id="KW-0234">DNA repair</keyword>
<dbReference type="Pfam" id="PF14214">
    <property type="entry name" value="Helitron_like_N"/>
    <property type="match status" value="1"/>
</dbReference>
<dbReference type="InterPro" id="IPR025476">
    <property type="entry name" value="Helitron_helicase-like"/>
</dbReference>
<dbReference type="PANTHER" id="PTHR10492:SF57">
    <property type="entry name" value="ATP-DEPENDENT DNA HELICASE"/>
    <property type="match status" value="1"/>
</dbReference>
<dbReference type="GO" id="GO:0016787">
    <property type="term" value="F:hydrolase activity"/>
    <property type="evidence" value="ECO:0007669"/>
    <property type="project" value="UniProtKB-KW"/>
</dbReference>
<dbReference type="OrthoDB" id="8190113at2759"/>
<keyword evidence="1" id="KW-0547">Nucleotide-binding</keyword>
<evidence type="ECO:0000313" key="6">
    <source>
        <dbReference type="RefSeq" id="XP_034236438.1"/>
    </source>
</evidence>
<evidence type="ECO:0000259" key="3">
    <source>
        <dbReference type="Pfam" id="PF14214"/>
    </source>
</evidence>
<reference evidence="6" key="1">
    <citation type="submission" date="2025-08" db="UniProtKB">
        <authorList>
            <consortium name="RefSeq"/>
        </authorList>
    </citation>
    <scope>IDENTIFICATION</scope>
    <source>
        <tissue evidence="6">Total insect</tissue>
    </source>
</reference>
<dbReference type="CDD" id="cd18809">
    <property type="entry name" value="SF1_C_RecD"/>
    <property type="match status" value="1"/>
</dbReference>
<dbReference type="GO" id="GO:0043139">
    <property type="term" value="F:5'-3' DNA helicase activity"/>
    <property type="evidence" value="ECO:0007669"/>
    <property type="project" value="UniProtKB-EC"/>
</dbReference>
<dbReference type="Pfam" id="PF21530">
    <property type="entry name" value="Pif1_2B_dom"/>
    <property type="match status" value="1"/>
</dbReference>
<keyword evidence="1" id="KW-0067">ATP-binding</keyword>
<protein>
    <recommendedName>
        <fullName evidence="1">ATP-dependent DNA helicase</fullName>
        <ecNumber evidence="1">5.6.2.3</ecNumber>
    </recommendedName>
</protein>
<dbReference type="GO" id="GO:0006281">
    <property type="term" value="P:DNA repair"/>
    <property type="evidence" value="ECO:0007669"/>
    <property type="project" value="UniProtKB-KW"/>
</dbReference>
<dbReference type="RefSeq" id="XP_034236438.1">
    <property type="nucleotide sequence ID" value="XM_034380547.1"/>
</dbReference>
<evidence type="ECO:0000259" key="4">
    <source>
        <dbReference type="Pfam" id="PF21530"/>
    </source>
</evidence>
<dbReference type="GO" id="GO:0005524">
    <property type="term" value="F:ATP binding"/>
    <property type="evidence" value="ECO:0007669"/>
    <property type="project" value="UniProtKB-KW"/>
</dbReference>
<evidence type="ECO:0000259" key="2">
    <source>
        <dbReference type="Pfam" id="PF05970"/>
    </source>
</evidence>
<keyword evidence="1" id="KW-0378">Hydrolase</keyword>
<keyword evidence="1" id="KW-0347">Helicase</keyword>
<name>A0A6P8Y9Z8_THRPL</name>
<comment type="catalytic activity">
    <reaction evidence="1">
        <text>ATP + H2O = ADP + phosphate + H(+)</text>
        <dbReference type="Rhea" id="RHEA:13065"/>
        <dbReference type="ChEBI" id="CHEBI:15377"/>
        <dbReference type="ChEBI" id="CHEBI:15378"/>
        <dbReference type="ChEBI" id="CHEBI:30616"/>
        <dbReference type="ChEBI" id="CHEBI:43474"/>
        <dbReference type="ChEBI" id="CHEBI:456216"/>
        <dbReference type="EC" id="5.6.2.3"/>
    </reaction>
</comment>
<feature type="domain" description="DNA helicase Pif1-like 2B" evidence="4">
    <location>
        <begin position="1146"/>
        <end position="1190"/>
    </location>
</feature>
<dbReference type="PANTHER" id="PTHR10492">
    <property type="match status" value="1"/>
</dbReference>
<feature type="domain" description="Helitron helicase-like" evidence="3">
    <location>
        <begin position="204"/>
        <end position="387"/>
    </location>
</feature>
<keyword evidence="5" id="KW-1185">Reference proteome</keyword>
<dbReference type="InterPro" id="IPR010285">
    <property type="entry name" value="DNA_helicase_pif1-like_DEAD"/>
</dbReference>
<feature type="domain" description="DNA helicase Pif1-like DEAD-box helicase" evidence="2">
    <location>
        <begin position="839"/>
        <end position="1051"/>
    </location>
</feature>
<dbReference type="EC" id="5.6.2.3" evidence="1"/>
<organism evidence="6">
    <name type="scientific">Thrips palmi</name>
    <name type="common">Melon thrips</name>
    <dbReference type="NCBI Taxonomy" id="161013"/>
    <lineage>
        <taxon>Eukaryota</taxon>
        <taxon>Metazoa</taxon>
        <taxon>Ecdysozoa</taxon>
        <taxon>Arthropoda</taxon>
        <taxon>Hexapoda</taxon>
        <taxon>Insecta</taxon>
        <taxon>Pterygota</taxon>
        <taxon>Neoptera</taxon>
        <taxon>Paraneoptera</taxon>
        <taxon>Thysanoptera</taxon>
        <taxon>Terebrantia</taxon>
        <taxon>Thripoidea</taxon>
        <taxon>Thripidae</taxon>
        <taxon>Thrips</taxon>
    </lineage>
</organism>
<keyword evidence="1" id="KW-0233">DNA recombination</keyword>
<dbReference type="KEGG" id="tpal:117642399"/>
<dbReference type="InterPro" id="IPR049163">
    <property type="entry name" value="Pif1-like_2B_dom"/>
</dbReference>
<dbReference type="InterPro" id="IPR027417">
    <property type="entry name" value="P-loop_NTPase"/>
</dbReference>
<proteinExistence type="inferred from homology"/>
<comment type="similarity">
    <text evidence="1">Belongs to the helicase family.</text>
</comment>
<dbReference type="GO" id="GO:0000723">
    <property type="term" value="P:telomere maintenance"/>
    <property type="evidence" value="ECO:0007669"/>
    <property type="project" value="InterPro"/>
</dbReference>
<dbReference type="GeneID" id="117642399"/>
<dbReference type="GO" id="GO:0006310">
    <property type="term" value="P:DNA recombination"/>
    <property type="evidence" value="ECO:0007669"/>
    <property type="project" value="UniProtKB-KW"/>
</dbReference>
<dbReference type="Pfam" id="PF05970">
    <property type="entry name" value="PIF1"/>
    <property type="match status" value="1"/>
</dbReference>
<accession>A0A6P8Y9Z8</accession>
<comment type="cofactor">
    <cofactor evidence="1">
        <name>Mg(2+)</name>
        <dbReference type="ChEBI" id="CHEBI:18420"/>
    </cofactor>
</comment>
<dbReference type="Proteomes" id="UP000515158">
    <property type="component" value="Unplaced"/>
</dbReference>
<evidence type="ECO:0000313" key="5">
    <source>
        <dbReference type="Proteomes" id="UP000515158"/>
    </source>
</evidence>